<proteinExistence type="predicted"/>
<dbReference type="KEGG" id="pms:KNP414_06270"/>
<dbReference type="HOGENOM" id="CLU_3313850_0_0_9"/>
<reference evidence="2" key="1">
    <citation type="submission" date="2011-06" db="EMBL/GenBank/DDBJ databases">
        <title>Complete genome sequence of Paenibacillus mucilaginosus KNP414.</title>
        <authorList>
            <person name="Wang J."/>
            <person name="Hu S."/>
            <person name="Hu X."/>
            <person name="Zhang B."/>
            <person name="Dong D."/>
            <person name="Zhang S."/>
            <person name="Zhao K."/>
            <person name="Wu D."/>
        </authorList>
    </citation>
    <scope>NUCLEOTIDE SEQUENCE [LARGE SCALE GENOMIC DNA]</scope>
    <source>
        <strain evidence="2">KNP414</strain>
    </source>
</reference>
<sequence length="39" mass="4107">MLFTSISEGMPKEGISSLYLPLFASQAPSFQASIGNKTG</sequence>
<organism evidence="1 2">
    <name type="scientific">Paenibacillus mucilaginosus (strain KNP414)</name>
    <dbReference type="NCBI Taxonomy" id="1036673"/>
    <lineage>
        <taxon>Bacteria</taxon>
        <taxon>Bacillati</taxon>
        <taxon>Bacillota</taxon>
        <taxon>Bacilli</taxon>
        <taxon>Bacillales</taxon>
        <taxon>Paenibacillaceae</taxon>
        <taxon>Paenibacillus</taxon>
    </lineage>
</organism>
<evidence type="ECO:0000313" key="2">
    <source>
        <dbReference type="Proteomes" id="UP000006620"/>
    </source>
</evidence>
<dbReference type="AlphaFoldDB" id="F8FKB1"/>
<evidence type="ECO:0000313" key="1">
    <source>
        <dbReference type="EMBL" id="AEI44792.1"/>
    </source>
</evidence>
<dbReference type="EMBL" id="CP002869">
    <property type="protein sequence ID" value="AEI44792.1"/>
    <property type="molecule type" value="Genomic_DNA"/>
</dbReference>
<reference evidence="1 2" key="2">
    <citation type="journal article" date="2013" name="Genome Announc.">
        <title>Genome Sequence of Growth-Improving Paenibacillus mucilaginosus Strain KNP414.</title>
        <authorList>
            <person name="Lu J.J."/>
            <person name="Wang J.F."/>
            <person name="Hu X.F."/>
        </authorList>
    </citation>
    <scope>NUCLEOTIDE SEQUENCE [LARGE SCALE GENOMIC DNA]</scope>
    <source>
        <strain evidence="1 2">KNP414</strain>
    </source>
</reference>
<dbReference type="Proteomes" id="UP000006620">
    <property type="component" value="Chromosome"/>
</dbReference>
<name>F8FKB1_PAEMK</name>
<gene>
    <name evidence="1" type="ordered locus">KNP414_06270</name>
</gene>
<protein>
    <submittedName>
        <fullName evidence="1">Uncharacterized protein</fullName>
    </submittedName>
</protein>
<accession>F8FKB1</accession>